<evidence type="ECO:0000313" key="4">
    <source>
        <dbReference type="Proteomes" id="UP000245771"/>
    </source>
</evidence>
<evidence type="ECO:0000256" key="1">
    <source>
        <dbReference type="SAM" id="MobiDB-lite"/>
    </source>
</evidence>
<dbReference type="InterPro" id="IPR015404">
    <property type="entry name" value="Vps5_C"/>
</dbReference>
<feature type="region of interest" description="Disordered" evidence="1">
    <location>
        <begin position="643"/>
        <end position="676"/>
    </location>
</feature>
<dbReference type="CDD" id="cd05254">
    <property type="entry name" value="dTDP_HR_like_SDR_e"/>
    <property type="match status" value="1"/>
</dbReference>
<dbReference type="GO" id="GO:0035091">
    <property type="term" value="F:phosphatidylinositol binding"/>
    <property type="evidence" value="ECO:0007669"/>
    <property type="project" value="InterPro"/>
</dbReference>
<dbReference type="CDD" id="cd06861">
    <property type="entry name" value="PX_Vps5p"/>
    <property type="match status" value="1"/>
</dbReference>
<dbReference type="Proteomes" id="UP000245771">
    <property type="component" value="Unassembled WGS sequence"/>
</dbReference>
<reference evidence="3 4" key="1">
    <citation type="journal article" date="2018" name="Mol. Biol. Evol.">
        <title>Broad Genomic Sampling Reveals a Smut Pathogenic Ancestry of the Fungal Clade Ustilaginomycotina.</title>
        <authorList>
            <person name="Kijpornyongpan T."/>
            <person name="Mondo S.J."/>
            <person name="Barry K."/>
            <person name="Sandor L."/>
            <person name="Lee J."/>
            <person name="Lipzen A."/>
            <person name="Pangilinan J."/>
            <person name="LaButti K."/>
            <person name="Hainaut M."/>
            <person name="Henrissat B."/>
            <person name="Grigoriev I.V."/>
            <person name="Spatafora J.W."/>
            <person name="Aime M.C."/>
        </authorList>
    </citation>
    <scope>NUCLEOTIDE SEQUENCE [LARGE SCALE GENOMIC DNA]</scope>
    <source>
        <strain evidence="3 4">MCA 3882</strain>
    </source>
</reference>
<feature type="compositionally biased region" description="Basic and acidic residues" evidence="1">
    <location>
        <begin position="555"/>
        <end position="573"/>
    </location>
</feature>
<feature type="compositionally biased region" description="Polar residues" evidence="1">
    <location>
        <begin position="503"/>
        <end position="531"/>
    </location>
</feature>
<dbReference type="Pfam" id="PF04321">
    <property type="entry name" value="RmlD_sub_bind"/>
    <property type="match status" value="1"/>
</dbReference>
<dbReference type="InterPro" id="IPR037868">
    <property type="entry name" value="PX_Vps5"/>
</dbReference>
<dbReference type="InterPro" id="IPR036291">
    <property type="entry name" value="NAD(P)-bd_dom_sf"/>
</dbReference>
<dbReference type="GO" id="GO:0042147">
    <property type="term" value="P:retrograde transport, endosome to Golgi"/>
    <property type="evidence" value="ECO:0007669"/>
    <property type="project" value="TreeGrafter"/>
</dbReference>
<dbReference type="SUPFAM" id="SSF51735">
    <property type="entry name" value="NAD(P)-binding Rossmann-fold domains"/>
    <property type="match status" value="1"/>
</dbReference>
<dbReference type="InterPro" id="IPR001683">
    <property type="entry name" value="PX_dom"/>
</dbReference>
<accession>A0A316V6L7</accession>
<feature type="compositionally biased region" description="Low complexity" evidence="1">
    <location>
        <begin position="473"/>
        <end position="495"/>
    </location>
</feature>
<dbReference type="STRING" id="1280837.A0A316V6L7"/>
<dbReference type="PROSITE" id="PS50195">
    <property type="entry name" value="PX"/>
    <property type="match status" value="1"/>
</dbReference>
<sequence>MKIVVTGASGLLGRAVYAQLKQDNHTVLGTALSRANSDNGLVKLDLTDFTALRQFLDKEEPQAIIHTAAERRPDVVERSPEASKILNVDVPSTIATWCKEHAKQPLLINISTDYVFDGTSPPYKVDDSPNPLNAYGKSKWEGEKGVLEHGKEGRISNLRVPVLYGKTHTNDESAVNVLLDALTVSSAGQDLKPKKMDANAVRYPTNVADIAKALSQMCTKYADPANGGNQAGIPPTLHFSAMEAMTKYDMCLVMARCLRAVGEEAETEHLVPEYEVDPNAATSRPRHCKLDLSVTKEIGISTECISFESWWREYLEEYAEKARERRAKEAAEAEASRIAEEERRQKEEEERRKREEQERIKREEEERIQKEEEDKRQKKLAEEERIRKEEEEKERQEKEAAEKTAREKQEAEELQQKQIEEDPQRISSETATQEMTNESLGEGETTPSSEKERHESNKSSHDVSTSGPEVARSSSSNGHNSLRSPSSPNPSFSSLQARPTPPATSGRNSPSLSVRSVGTASFLTGTTNIPTRTGEDGAATASVIDANPLGMNDTVKMRESDKEEASKNNRNMEDGSGFFPQKLVEAGDGASLGIKSEGAQQNQSIDSDNYGEPSPREDAKSSLPFTGQAPFVAAGYGEVPFGIDEQAGKPLSDQPAREEATSGHQRQALSQDKKPQVASFQIRVGDPQKVGDPVTAHIVYTMRVITDSPHFRSGQFSVLRRYSDFRWLHAALVHNNPGIFVPPVPEKVKIGRFAPDLVEARRHGLESCVNKIANNPVLQHDEDFKIFMESQNFHADVKARDQIKGPVPTPEQKTYFGWSTSFTGSTYKYHETDEWFDEQKVYLDHLEFQLKNLVRIVSTLAQQRKDLAAATSESSHALMMLSGSSLSRSLSTCFAGLGEVERRSFELTDVQADADVREFGSVLYEFERMVGSARKAFATRIDAWQTWQRLEDEAKKVRIKHEKVKKDVQPGSY</sequence>
<protein>
    <submittedName>
        <fullName evidence="3">NAD(P)-binding protein</fullName>
    </submittedName>
</protein>
<feature type="domain" description="PX" evidence="2">
    <location>
        <begin position="678"/>
        <end position="794"/>
    </location>
</feature>
<name>A0A316V6L7_9BASI</name>
<dbReference type="GO" id="GO:0005768">
    <property type="term" value="C:endosome"/>
    <property type="evidence" value="ECO:0007669"/>
    <property type="project" value="TreeGrafter"/>
</dbReference>
<dbReference type="GeneID" id="37021509"/>
<dbReference type="OrthoDB" id="271164at2759"/>
<dbReference type="InterPro" id="IPR027267">
    <property type="entry name" value="AH/BAR_dom_sf"/>
</dbReference>
<feature type="region of interest" description="Disordered" evidence="1">
    <location>
        <begin position="332"/>
        <end position="624"/>
    </location>
</feature>
<dbReference type="AlphaFoldDB" id="A0A316V6L7"/>
<feature type="non-terminal residue" evidence="3">
    <location>
        <position position="973"/>
    </location>
</feature>
<dbReference type="FunCoup" id="A0A316V6L7">
    <property type="interactions" value="508"/>
</dbReference>
<dbReference type="Gene3D" id="3.30.1520.10">
    <property type="entry name" value="Phox-like domain"/>
    <property type="match status" value="1"/>
</dbReference>
<dbReference type="Pfam" id="PF00787">
    <property type="entry name" value="PX"/>
    <property type="match status" value="1"/>
</dbReference>
<dbReference type="InterPro" id="IPR029903">
    <property type="entry name" value="RmlD-like-bd"/>
</dbReference>
<dbReference type="RefSeq" id="XP_025352135.1">
    <property type="nucleotide sequence ID" value="XM_025499728.1"/>
</dbReference>
<dbReference type="Gene3D" id="3.40.50.720">
    <property type="entry name" value="NAD(P)-binding Rossmann-like Domain"/>
    <property type="match status" value="1"/>
</dbReference>
<proteinExistence type="predicted"/>
<dbReference type="PANTHER" id="PTHR10555:SF170">
    <property type="entry name" value="FI18122P1"/>
    <property type="match status" value="1"/>
</dbReference>
<dbReference type="InterPro" id="IPR036871">
    <property type="entry name" value="PX_dom_sf"/>
</dbReference>
<dbReference type="GO" id="GO:0005829">
    <property type="term" value="C:cytosol"/>
    <property type="evidence" value="ECO:0007669"/>
    <property type="project" value="GOC"/>
</dbReference>
<evidence type="ECO:0000259" key="2">
    <source>
        <dbReference type="PROSITE" id="PS50195"/>
    </source>
</evidence>
<dbReference type="PANTHER" id="PTHR10555">
    <property type="entry name" value="SORTING NEXIN"/>
    <property type="match status" value="1"/>
</dbReference>
<keyword evidence="4" id="KW-1185">Reference proteome</keyword>
<organism evidence="3 4">
    <name type="scientific">Meira miltonrushii</name>
    <dbReference type="NCBI Taxonomy" id="1280837"/>
    <lineage>
        <taxon>Eukaryota</taxon>
        <taxon>Fungi</taxon>
        <taxon>Dikarya</taxon>
        <taxon>Basidiomycota</taxon>
        <taxon>Ustilaginomycotina</taxon>
        <taxon>Exobasidiomycetes</taxon>
        <taxon>Exobasidiales</taxon>
        <taxon>Brachybasidiaceae</taxon>
        <taxon>Meira</taxon>
    </lineage>
</organism>
<feature type="compositionally biased region" description="Polar residues" evidence="1">
    <location>
        <begin position="598"/>
        <end position="607"/>
    </location>
</feature>
<feature type="compositionally biased region" description="Polar residues" evidence="1">
    <location>
        <begin position="425"/>
        <end position="439"/>
    </location>
</feature>
<dbReference type="FunFam" id="3.40.50.720:FF:000357">
    <property type="entry name" value="Methionine adenosyltransferase 2 subunit beta"/>
    <property type="match status" value="1"/>
</dbReference>
<dbReference type="Gene3D" id="1.20.1270.60">
    <property type="entry name" value="Arfaptin homology (AH) domain/BAR domain"/>
    <property type="match status" value="1"/>
</dbReference>
<gene>
    <name evidence="3" type="ORF">FA14DRAFT_162691</name>
</gene>
<feature type="compositionally biased region" description="Basic and acidic residues" evidence="1">
    <location>
        <begin position="332"/>
        <end position="424"/>
    </location>
</feature>
<dbReference type="EMBL" id="KZ819607">
    <property type="protein sequence ID" value="PWN31833.1"/>
    <property type="molecule type" value="Genomic_DNA"/>
</dbReference>
<evidence type="ECO:0000313" key="3">
    <source>
        <dbReference type="EMBL" id="PWN31833.1"/>
    </source>
</evidence>
<feature type="compositionally biased region" description="Basic and acidic residues" evidence="1">
    <location>
        <begin position="449"/>
        <end position="461"/>
    </location>
</feature>
<dbReference type="GO" id="GO:0045053">
    <property type="term" value="P:protein retention in Golgi apparatus"/>
    <property type="evidence" value="ECO:0007669"/>
    <property type="project" value="TreeGrafter"/>
</dbReference>
<dbReference type="InParanoid" id="A0A316V6L7"/>
<dbReference type="SUPFAM" id="SSF64268">
    <property type="entry name" value="PX domain"/>
    <property type="match status" value="1"/>
</dbReference>
<dbReference type="SMART" id="SM00312">
    <property type="entry name" value="PX"/>
    <property type="match status" value="1"/>
</dbReference>
<dbReference type="Pfam" id="PF09325">
    <property type="entry name" value="Vps5"/>
    <property type="match status" value="1"/>
</dbReference>